<dbReference type="Proteomes" id="UP001529369">
    <property type="component" value="Unassembled WGS sequence"/>
</dbReference>
<protein>
    <recommendedName>
        <fullName evidence="4">DUF3035 domain-containing protein</fullName>
    </recommendedName>
</protein>
<evidence type="ECO:0000313" key="3">
    <source>
        <dbReference type="Proteomes" id="UP001529369"/>
    </source>
</evidence>
<keyword evidence="3" id="KW-1185">Reference proteome</keyword>
<accession>A0ABT8ABQ7</accession>
<feature type="region of interest" description="Disordered" evidence="1">
    <location>
        <begin position="40"/>
        <end position="72"/>
    </location>
</feature>
<proteinExistence type="predicted"/>
<feature type="region of interest" description="Disordered" evidence="1">
    <location>
        <begin position="84"/>
        <end position="109"/>
    </location>
</feature>
<gene>
    <name evidence="2" type="ORF">QWZ14_23035</name>
</gene>
<evidence type="ECO:0000256" key="1">
    <source>
        <dbReference type="SAM" id="MobiDB-lite"/>
    </source>
</evidence>
<reference evidence="3" key="1">
    <citation type="journal article" date="2019" name="Int. J. Syst. Evol. Microbiol.">
        <title>The Global Catalogue of Microorganisms (GCM) 10K type strain sequencing project: providing services to taxonomists for standard genome sequencing and annotation.</title>
        <authorList>
            <consortium name="The Broad Institute Genomics Platform"/>
            <consortium name="The Broad Institute Genome Sequencing Center for Infectious Disease"/>
            <person name="Wu L."/>
            <person name="Ma J."/>
        </authorList>
    </citation>
    <scope>NUCLEOTIDE SEQUENCE [LARGE SCALE GENOMIC DNA]</scope>
    <source>
        <strain evidence="3">CECT 7131</strain>
    </source>
</reference>
<evidence type="ECO:0008006" key="4">
    <source>
        <dbReference type="Google" id="ProtNLM"/>
    </source>
</evidence>
<sequence length="109" mass="11497">MMRGGWWRRLGAGVLALALPGCEIPKEINPVEIYRTVSGEADAGRLPPPGMDRPRPSLGSVPPRPERPPPEARDAISAALALNRTQSREPLALRTVPAPPAAGVAPGEP</sequence>
<feature type="non-terminal residue" evidence="2">
    <location>
        <position position="109"/>
    </location>
</feature>
<evidence type="ECO:0000313" key="2">
    <source>
        <dbReference type="EMBL" id="MDN3567264.1"/>
    </source>
</evidence>
<dbReference type="EMBL" id="JAUFPN010000191">
    <property type="protein sequence ID" value="MDN3567264.1"/>
    <property type="molecule type" value="Genomic_DNA"/>
</dbReference>
<comment type="caution">
    <text evidence="2">The sequence shown here is derived from an EMBL/GenBank/DDBJ whole genome shotgun (WGS) entry which is preliminary data.</text>
</comment>
<name>A0ABT8ABQ7_9PROT</name>
<organism evidence="2 3">
    <name type="scientific">Paeniroseomonas aquatica</name>
    <dbReference type="NCBI Taxonomy" id="373043"/>
    <lineage>
        <taxon>Bacteria</taxon>
        <taxon>Pseudomonadati</taxon>
        <taxon>Pseudomonadota</taxon>
        <taxon>Alphaproteobacteria</taxon>
        <taxon>Acetobacterales</taxon>
        <taxon>Acetobacteraceae</taxon>
        <taxon>Paeniroseomonas</taxon>
    </lineage>
</organism>